<dbReference type="NCBIfam" id="NF001764">
    <property type="entry name" value="PRK00504.1"/>
    <property type="match status" value="1"/>
</dbReference>
<evidence type="ECO:0000256" key="5">
    <source>
        <dbReference type="HAMAP-Rule" id="MF_00294"/>
    </source>
</evidence>
<evidence type="ECO:0000256" key="2">
    <source>
        <dbReference type="ARBA" id="ARBA00022980"/>
    </source>
</evidence>
<keyword evidence="2 5" id="KW-0689">Ribosomal protein</keyword>
<proteinExistence type="inferred from homology"/>
<evidence type="ECO:0000313" key="6">
    <source>
        <dbReference type="EMBL" id="RST58311.1"/>
    </source>
</evidence>
<accession>A0A429X4P2</accession>
<dbReference type="InterPro" id="IPR038584">
    <property type="entry name" value="Ribosomal_bL33_sf"/>
</dbReference>
<dbReference type="Gene3D" id="2.20.28.120">
    <property type="entry name" value="Ribosomal protein L33"/>
    <property type="match status" value="1"/>
</dbReference>
<keyword evidence="3 5" id="KW-0687">Ribonucleoprotein</keyword>
<dbReference type="GO" id="GO:0006412">
    <property type="term" value="P:translation"/>
    <property type="evidence" value="ECO:0007669"/>
    <property type="project" value="UniProtKB-UniRule"/>
</dbReference>
<dbReference type="GO" id="GO:0005737">
    <property type="term" value="C:cytoplasm"/>
    <property type="evidence" value="ECO:0007669"/>
    <property type="project" value="UniProtKB-ARBA"/>
</dbReference>
<dbReference type="GO" id="GO:0005840">
    <property type="term" value="C:ribosome"/>
    <property type="evidence" value="ECO:0007669"/>
    <property type="project" value="UniProtKB-KW"/>
</dbReference>
<gene>
    <name evidence="5 6" type="primary">rpmG</name>
    <name evidence="6" type="ORF">D5F11_017770</name>
</gene>
<dbReference type="AlphaFoldDB" id="A0A429X4P2"/>
<dbReference type="RefSeq" id="WP_120118052.1">
    <property type="nucleotide sequence ID" value="NZ_BORI01000016.1"/>
</dbReference>
<evidence type="ECO:0000256" key="1">
    <source>
        <dbReference type="ARBA" id="ARBA00007596"/>
    </source>
</evidence>
<comment type="similarity">
    <text evidence="1 5">Belongs to the bacterial ribosomal protein bL33 family.</text>
</comment>
<comment type="caution">
    <text evidence="6">The sequence shown here is derived from an EMBL/GenBank/DDBJ whole genome shotgun (WGS) entry which is preliminary data.</text>
</comment>
<sequence>MKSKIIWACSDCGSRNYTTDNREKSSKRLTIKKYCKNCNAHTVHQQTK</sequence>
<name>A0A429X4P2_SIMTE</name>
<dbReference type="InterPro" id="IPR001705">
    <property type="entry name" value="Ribosomal_bL33"/>
</dbReference>
<dbReference type="EMBL" id="QYTW02000021">
    <property type="protein sequence ID" value="RST58311.1"/>
    <property type="molecule type" value="Genomic_DNA"/>
</dbReference>
<dbReference type="NCBIfam" id="TIGR01023">
    <property type="entry name" value="rpmG_bact"/>
    <property type="match status" value="1"/>
</dbReference>
<dbReference type="SUPFAM" id="SSF57829">
    <property type="entry name" value="Zn-binding ribosomal proteins"/>
    <property type="match status" value="1"/>
</dbReference>
<reference evidence="6 7" key="1">
    <citation type="submission" date="2018-12" db="EMBL/GenBank/DDBJ databases">
        <authorList>
            <person name="Sun L."/>
            <person name="Chen Z."/>
        </authorList>
    </citation>
    <scope>NUCLEOTIDE SEQUENCE [LARGE SCALE GENOMIC DNA]</scope>
    <source>
        <strain evidence="6 7">LMG 29736</strain>
    </source>
</reference>
<protein>
    <recommendedName>
        <fullName evidence="4 5">Large ribosomal subunit protein bL33</fullName>
    </recommendedName>
</protein>
<dbReference type="InterPro" id="IPR011332">
    <property type="entry name" value="Ribosomal_zn-bd"/>
</dbReference>
<dbReference type="OrthoDB" id="9801333at2"/>
<dbReference type="GO" id="GO:1990904">
    <property type="term" value="C:ribonucleoprotein complex"/>
    <property type="evidence" value="ECO:0007669"/>
    <property type="project" value="UniProtKB-KW"/>
</dbReference>
<dbReference type="Pfam" id="PF00471">
    <property type="entry name" value="Ribosomal_L33"/>
    <property type="match status" value="1"/>
</dbReference>
<dbReference type="HAMAP" id="MF_00294">
    <property type="entry name" value="Ribosomal_bL33"/>
    <property type="match status" value="1"/>
</dbReference>
<evidence type="ECO:0000256" key="4">
    <source>
        <dbReference type="ARBA" id="ARBA00035176"/>
    </source>
</evidence>
<evidence type="ECO:0000313" key="7">
    <source>
        <dbReference type="Proteomes" id="UP000287296"/>
    </source>
</evidence>
<dbReference type="Proteomes" id="UP000287296">
    <property type="component" value="Unassembled WGS sequence"/>
</dbReference>
<dbReference type="GO" id="GO:0003735">
    <property type="term" value="F:structural constituent of ribosome"/>
    <property type="evidence" value="ECO:0007669"/>
    <property type="project" value="InterPro"/>
</dbReference>
<evidence type="ECO:0000256" key="3">
    <source>
        <dbReference type="ARBA" id="ARBA00023274"/>
    </source>
</evidence>
<organism evidence="6 7">
    <name type="scientific">Siminovitchia terrae</name>
    <name type="common">Bacillus terrae</name>
    <dbReference type="NCBI Taxonomy" id="1914933"/>
    <lineage>
        <taxon>Bacteria</taxon>
        <taxon>Bacillati</taxon>
        <taxon>Bacillota</taxon>
        <taxon>Bacilli</taxon>
        <taxon>Bacillales</taxon>
        <taxon>Bacillaceae</taxon>
        <taxon>Siminovitchia</taxon>
    </lineage>
</organism>